<proteinExistence type="predicted"/>
<organism evidence="1">
    <name type="scientific">marine sediment metagenome</name>
    <dbReference type="NCBI Taxonomy" id="412755"/>
    <lineage>
        <taxon>unclassified sequences</taxon>
        <taxon>metagenomes</taxon>
        <taxon>ecological metagenomes</taxon>
    </lineage>
</organism>
<evidence type="ECO:0000313" key="1">
    <source>
        <dbReference type="EMBL" id="GAG92268.1"/>
    </source>
</evidence>
<accession>X1C7A0</accession>
<protein>
    <submittedName>
        <fullName evidence="1">Uncharacterized protein</fullName>
    </submittedName>
</protein>
<dbReference type="EMBL" id="BART01028698">
    <property type="protein sequence ID" value="GAG92268.1"/>
    <property type="molecule type" value="Genomic_DNA"/>
</dbReference>
<name>X1C7A0_9ZZZZ</name>
<comment type="caution">
    <text evidence="1">The sequence shown here is derived from an EMBL/GenBank/DDBJ whole genome shotgun (WGS) entry which is preliminary data.</text>
</comment>
<sequence>GIGLNIDNTKYVEIRDKYLRYNKYHRQTYENMVIIFLAIIWMEIKETTNVRVEDFIKTSKELGHKINKKMLNNAMLKVKRTDKRLKGYSSVIDLEQEIKNKIKILFQKDINNIQYERVKHHFQNEQEYTNLKMEM</sequence>
<feature type="non-terminal residue" evidence="1">
    <location>
        <position position="1"/>
    </location>
</feature>
<gene>
    <name evidence="1" type="ORF">S01H4_50530</name>
</gene>
<reference evidence="1" key="1">
    <citation type="journal article" date="2014" name="Front. Microbiol.">
        <title>High frequency of phylogenetically diverse reductive dehalogenase-homologous genes in deep subseafloor sedimentary metagenomes.</title>
        <authorList>
            <person name="Kawai M."/>
            <person name="Futagami T."/>
            <person name="Toyoda A."/>
            <person name="Takaki Y."/>
            <person name="Nishi S."/>
            <person name="Hori S."/>
            <person name="Arai W."/>
            <person name="Tsubouchi T."/>
            <person name="Morono Y."/>
            <person name="Uchiyama I."/>
            <person name="Ito T."/>
            <person name="Fujiyama A."/>
            <person name="Inagaki F."/>
            <person name="Takami H."/>
        </authorList>
    </citation>
    <scope>NUCLEOTIDE SEQUENCE</scope>
    <source>
        <strain evidence="1">Expedition CK06-06</strain>
    </source>
</reference>
<dbReference type="AlphaFoldDB" id="X1C7A0"/>